<evidence type="ECO:0000256" key="5">
    <source>
        <dbReference type="SAM" id="MobiDB-lite"/>
    </source>
</evidence>
<protein>
    <recommendedName>
        <fullName evidence="8">60S ribosomal protein L17</fullName>
    </recommendedName>
</protein>
<evidence type="ECO:0008006" key="8">
    <source>
        <dbReference type="Google" id="ProtNLM"/>
    </source>
</evidence>
<dbReference type="PROSITE" id="PS00464">
    <property type="entry name" value="RIBOSOMAL_L22"/>
    <property type="match status" value="1"/>
</dbReference>
<dbReference type="InterPro" id="IPR001063">
    <property type="entry name" value="Ribosomal_uL22"/>
</dbReference>
<feature type="compositionally biased region" description="Basic residues" evidence="5">
    <location>
        <begin position="137"/>
        <end position="146"/>
    </location>
</feature>
<feature type="region of interest" description="Disordered" evidence="5">
    <location>
        <begin position="121"/>
        <end position="146"/>
    </location>
</feature>
<dbReference type="Proteomes" id="UP001141253">
    <property type="component" value="Chromosome 8"/>
</dbReference>
<dbReference type="InterPro" id="IPR036394">
    <property type="entry name" value="Ribosomal_uL22_sf"/>
</dbReference>
<dbReference type="EMBL" id="JAPFFI010000023">
    <property type="protein sequence ID" value="KAJ6321511.1"/>
    <property type="molecule type" value="Genomic_DNA"/>
</dbReference>
<feature type="compositionally biased region" description="Basic and acidic residues" evidence="5">
    <location>
        <begin position="121"/>
        <end position="131"/>
    </location>
</feature>
<evidence type="ECO:0000256" key="2">
    <source>
        <dbReference type="ARBA" id="ARBA00022980"/>
    </source>
</evidence>
<name>A0ABQ9A0Q2_9ROSI</name>
<gene>
    <name evidence="6" type="ORF">OIU77_011562</name>
</gene>
<organism evidence="6 7">
    <name type="scientific">Salix suchowensis</name>
    <dbReference type="NCBI Taxonomy" id="1278906"/>
    <lineage>
        <taxon>Eukaryota</taxon>
        <taxon>Viridiplantae</taxon>
        <taxon>Streptophyta</taxon>
        <taxon>Embryophyta</taxon>
        <taxon>Tracheophyta</taxon>
        <taxon>Spermatophyta</taxon>
        <taxon>Magnoliopsida</taxon>
        <taxon>eudicotyledons</taxon>
        <taxon>Gunneridae</taxon>
        <taxon>Pentapetalae</taxon>
        <taxon>rosids</taxon>
        <taxon>fabids</taxon>
        <taxon>Malpighiales</taxon>
        <taxon>Salicaceae</taxon>
        <taxon>Saliceae</taxon>
        <taxon>Salix</taxon>
    </lineage>
</organism>
<evidence type="ECO:0000256" key="4">
    <source>
        <dbReference type="RuleBase" id="RU004005"/>
    </source>
</evidence>
<dbReference type="InterPro" id="IPR018260">
    <property type="entry name" value="Ribosomal_uL22_CS"/>
</dbReference>
<evidence type="ECO:0000313" key="6">
    <source>
        <dbReference type="EMBL" id="KAJ6321511.1"/>
    </source>
</evidence>
<keyword evidence="3 4" id="KW-0687">Ribonucleoprotein</keyword>
<keyword evidence="2 4" id="KW-0689">Ribosomal protein</keyword>
<proteinExistence type="inferred from homology"/>
<comment type="caution">
    <text evidence="6">The sequence shown here is derived from an EMBL/GenBank/DDBJ whole genome shotgun (WGS) entry which is preliminary data.</text>
</comment>
<keyword evidence="7" id="KW-1185">Reference proteome</keyword>
<evidence type="ECO:0000256" key="3">
    <source>
        <dbReference type="ARBA" id="ARBA00023274"/>
    </source>
</evidence>
<sequence length="146" mass="16429">MFLSVAEGSVNDEYKGDSFFPEEDAFGQGQEIFGRCLGSQAGHSIPTFLSWSRANCSSKEQAFKRTRTLACQVKGLDVDALYISHIQVNQAQKQRRRTYRAHGRINPYMSSPCHIELVLSEKEEPVKKEPETQIATRKSKKSQASS</sequence>
<dbReference type="Gene3D" id="3.90.470.10">
    <property type="entry name" value="Ribosomal protein L22/L17"/>
    <property type="match status" value="1"/>
</dbReference>
<reference evidence="6" key="2">
    <citation type="journal article" date="2023" name="Int. J. Mol. Sci.">
        <title>De Novo Assembly and Annotation of 11 Diverse Shrub Willow (Salix) Genomes Reveals Novel Gene Organization in Sex-Linked Regions.</title>
        <authorList>
            <person name="Hyden B."/>
            <person name="Feng K."/>
            <person name="Yates T.B."/>
            <person name="Jawdy S."/>
            <person name="Cereghino C."/>
            <person name="Smart L.B."/>
            <person name="Muchero W."/>
        </authorList>
    </citation>
    <scope>NUCLEOTIDE SEQUENCE</scope>
    <source>
        <tissue evidence="6">Shoot tip</tissue>
    </source>
</reference>
<dbReference type="Pfam" id="PF00237">
    <property type="entry name" value="Ribosomal_L22"/>
    <property type="match status" value="1"/>
</dbReference>
<dbReference type="PANTHER" id="PTHR11593">
    <property type="entry name" value="60S RIBOSOMAL PROTEIN L17"/>
    <property type="match status" value="1"/>
</dbReference>
<evidence type="ECO:0000256" key="1">
    <source>
        <dbReference type="ARBA" id="ARBA00009451"/>
    </source>
</evidence>
<reference evidence="6" key="1">
    <citation type="submission" date="2022-10" db="EMBL/GenBank/DDBJ databases">
        <authorList>
            <person name="Hyden B.L."/>
            <person name="Feng K."/>
            <person name="Yates T."/>
            <person name="Jawdy S."/>
            <person name="Smart L.B."/>
            <person name="Muchero W."/>
        </authorList>
    </citation>
    <scope>NUCLEOTIDE SEQUENCE</scope>
    <source>
        <tissue evidence="6">Shoot tip</tissue>
    </source>
</reference>
<comment type="similarity">
    <text evidence="1 4">Belongs to the universal ribosomal protein uL22 family.</text>
</comment>
<accession>A0ABQ9A0Q2</accession>
<evidence type="ECO:0000313" key="7">
    <source>
        <dbReference type="Proteomes" id="UP001141253"/>
    </source>
</evidence>
<dbReference type="SUPFAM" id="SSF54843">
    <property type="entry name" value="Ribosomal protein L22"/>
    <property type="match status" value="1"/>
</dbReference>
<dbReference type="CDD" id="cd00336">
    <property type="entry name" value="Ribosomal_L22"/>
    <property type="match status" value="1"/>
</dbReference>
<dbReference type="PANTHER" id="PTHR11593:SF47">
    <property type="entry name" value="LARGE RIBOSOMAL SUBUNIT PROTEIN UL22Y"/>
    <property type="match status" value="1"/>
</dbReference>
<dbReference type="InterPro" id="IPR005721">
    <property type="entry name" value="Ribosomal_uL22_euk/arc"/>
</dbReference>